<keyword evidence="2" id="KW-0813">Transport</keyword>
<dbReference type="AlphaFoldDB" id="A0A0M2HMK1"/>
<feature type="transmembrane region" description="Helical" evidence="7">
    <location>
        <begin position="176"/>
        <end position="199"/>
    </location>
</feature>
<feature type="region of interest" description="Disordered" evidence="6">
    <location>
        <begin position="478"/>
        <end position="502"/>
    </location>
</feature>
<dbReference type="InterPro" id="IPR011701">
    <property type="entry name" value="MFS"/>
</dbReference>
<dbReference type="InterPro" id="IPR036259">
    <property type="entry name" value="MFS_trans_sf"/>
</dbReference>
<evidence type="ECO:0000256" key="5">
    <source>
        <dbReference type="ARBA" id="ARBA00023136"/>
    </source>
</evidence>
<dbReference type="Gene3D" id="1.20.1720.10">
    <property type="entry name" value="Multidrug resistance protein D"/>
    <property type="match status" value="1"/>
</dbReference>
<dbReference type="PROSITE" id="PS50850">
    <property type="entry name" value="MFS"/>
    <property type="match status" value="1"/>
</dbReference>
<evidence type="ECO:0000313" key="9">
    <source>
        <dbReference type="EMBL" id="KJL45657.1"/>
    </source>
</evidence>
<dbReference type="InterPro" id="IPR020846">
    <property type="entry name" value="MFS_dom"/>
</dbReference>
<evidence type="ECO:0000256" key="3">
    <source>
        <dbReference type="ARBA" id="ARBA00022692"/>
    </source>
</evidence>
<feature type="transmembrane region" description="Helical" evidence="7">
    <location>
        <begin position="279"/>
        <end position="304"/>
    </location>
</feature>
<evidence type="ECO:0000259" key="8">
    <source>
        <dbReference type="PROSITE" id="PS50850"/>
    </source>
</evidence>
<keyword evidence="5 7" id="KW-0472">Membrane</keyword>
<feature type="transmembrane region" description="Helical" evidence="7">
    <location>
        <begin position="58"/>
        <end position="77"/>
    </location>
</feature>
<gene>
    <name evidence="9" type="primary">qacA_1</name>
    <name evidence="9" type="ORF">RS81_00138</name>
</gene>
<feature type="transmembrane region" description="Helical" evidence="7">
    <location>
        <begin position="21"/>
        <end position="46"/>
    </location>
</feature>
<feature type="transmembrane region" description="Helical" evidence="7">
    <location>
        <begin position="455"/>
        <end position="475"/>
    </location>
</feature>
<comment type="caution">
    <text evidence="9">The sequence shown here is derived from an EMBL/GenBank/DDBJ whole genome shotgun (WGS) entry which is preliminary data.</text>
</comment>
<dbReference type="RefSeq" id="WP_045274156.1">
    <property type="nucleotide sequence ID" value="NZ_BAAAUP010000002.1"/>
</dbReference>
<dbReference type="PANTHER" id="PTHR42718">
    <property type="entry name" value="MAJOR FACILITATOR SUPERFAMILY MULTIDRUG TRANSPORTER MFSC"/>
    <property type="match status" value="1"/>
</dbReference>
<feature type="transmembrane region" description="Helical" evidence="7">
    <location>
        <begin position="368"/>
        <end position="394"/>
    </location>
</feature>
<feature type="transmembrane region" description="Helical" evidence="7">
    <location>
        <begin position="237"/>
        <end position="259"/>
    </location>
</feature>
<dbReference type="SUPFAM" id="SSF103473">
    <property type="entry name" value="MFS general substrate transporter"/>
    <property type="match status" value="1"/>
</dbReference>
<dbReference type="OrthoDB" id="7375466at2"/>
<sequence>MSTTTSAPAVGRTYTSLKAAWIPLAALCLAFFVEMVDNTLLSIALPTIGRDLGGDTTSLQWVTGAYSLTFGGLLLTAGSIADRFGRRRVLQVGLAIFGTVSLAVLLVSQVSELIALRAVLGIAAAAMAPITNSLVFRLFDDEKLRMRAITLMMVVGMSGFVVGPLLGGTILTHLPWQWLLIINAPIALIAALGVHFGVPADEPGGLTKDRLDLPGAALSILAIGLACYALTSGVQFGWTSPLTISVIAGAAASVVGFIVRERRAASPMLDLRLLRSGTVRGAAIAQIGTAIAMAGVMFALILHFQYAWGWSPMLAGLANLPLILTMIFATPFTEMLVRRLGHRIACLVGAGFLAAGLGLMAWGVERDYLAIAIAMVVMTVGLRTVMTICAVALIGAMPDNRTSMGAALNDTAQEVGTSFGTAVVGTVIAVLVTTVLPDGAWSAELTASFFHGEQVLFAVLAVVVGLISAVGALTLTDSRETDEHPAGEGEDAAETAAVRTAG</sequence>
<evidence type="ECO:0000256" key="7">
    <source>
        <dbReference type="SAM" id="Phobius"/>
    </source>
</evidence>
<feature type="transmembrane region" description="Helical" evidence="7">
    <location>
        <begin position="148"/>
        <end position="170"/>
    </location>
</feature>
<dbReference type="GO" id="GO:0022857">
    <property type="term" value="F:transmembrane transporter activity"/>
    <property type="evidence" value="ECO:0007669"/>
    <property type="project" value="InterPro"/>
</dbReference>
<evidence type="ECO:0000313" key="10">
    <source>
        <dbReference type="Proteomes" id="UP000033956"/>
    </source>
</evidence>
<feature type="transmembrane region" description="Helical" evidence="7">
    <location>
        <begin position="211"/>
        <end position="231"/>
    </location>
</feature>
<feature type="transmembrane region" description="Helical" evidence="7">
    <location>
        <begin position="344"/>
        <end position="362"/>
    </location>
</feature>
<evidence type="ECO:0000256" key="1">
    <source>
        <dbReference type="ARBA" id="ARBA00004651"/>
    </source>
</evidence>
<dbReference type="Proteomes" id="UP000033956">
    <property type="component" value="Unassembled WGS sequence"/>
</dbReference>
<feature type="transmembrane region" description="Helical" evidence="7">
    <location>
        <begin position="310"/>
        <end position="332"/>
    </location>
</feature>
<evidence type="ECO:0000256" key="4">
    <source>
        <dbReference type="ARBA" id="ARBA00022989"/>
    </source>
</evidence>
<protein>
    <submittedName>
        <fullName evidence="9">Antiseptic resistance protein</fullName>
    </submittedName>
</protein>
<keyword evidence="4 7" id="KW-1133">Transmembrane helix</keyword>
<feature type="compositionally biased region" description="Basic and acidic residues" evidence="6">
    <location>
        <begin position="478"/>
        <end position="487"/>
    </location>
</feature>
<evidence type="ECO:0000256" key="6">
    <source>
        <dbReference type="SAM" id="MobiDB-lite"/>
    </source>
</evidence>
<comment type="subcellular location">
    <subcellularLocation>
        <location evidence="1">Cell membrane</location>
        <topology evidence="1">Multi-pass membrane protein</topology>
    </subcellularLocation>
</comment>
<feature type="transmembrane region" description="Helical" evidence="7">
    <location>
        <begin position="114"/>
        <end position="136"/>
    </location>
</feature>
<dbReference type="PANTHER" id="PTHR42718:SF9">
    <property type="entry name" value="MAJOR FACILITATOR SUPERFAMILY MULTIDRUG TRANSPORTER MFSC"/>
    <property type="match status" value="1"/>
</dbReference>
<name>A0A0M2HMK1_9MICO</name>
<evidence type="ECO:0000256" key="2">
    <source>
        <dbReference type="ARBA" id="ARBA00022448"/>
    </source>
</evidence>
<dbReference type="GO" id="GO:0005886">
    <property type="term" value="C:plasma membrane"/>
    <property type="evidence" value="ECO:0007669"/>
    <property type="project" value="UniProtKB-SubCell"/>
</dbReference>
<feature type="transmembrane region" description="Helical" evidence="7">
    <location>
        <begin position="415"/>
        <end position="435"/>
    </location>
</feature>
<accession>A0A0M2HMK1</accession>
<dbReference type="CDD" id="cd17321">
    <property type="entry name" value="MFS_MMR_MDR_like"/>
    <property type="match status" value="1"/>
</dbReference>
<proteinExistence type="predicted"/>
<keyword evidence="10" id="KW-1185">Reference proteome</keyword>
<dbReference type="STRING" id="92835.RS81_00138"/>
<dbReference type="PATRIC" id="fig|92835.4.peg.144"/>
<dbReference type="EMBL" id="JYIZ01000018">
    <property type="protein sequence ID" value="KJL45657.1"/>
    <property type="molecule type" value="Genomic_DNA"/>
</dbReference>
<feature type="transmembrane region" description="Helical" evidence="7">
    <location>
        <begin position="89"/>
        <end position="108"/>
    </location>
</feature>
<dbReference type="Pfam" id="PF07690">
    <property type="entry name" value="MFS_1"/>
    <property type="match status" value="1"/>
</dbReference>
<organism evidence="9 10">
    <name type="scientific">Microbacterium terrae</name>
    <dbReference type="NCBI Taxonomy" id="69369"/>
    <lineage>
        <taxon>Bacteria</taxon>
        <taxon>Bacillati</taxon>
        <taxon>Actinomycetota</taxon>
        <taxon>Actinomycetes</taxon>
        <taxon>Micrococcales</taxon>
        <taxon>Microbacteriaceae</taxon>
        <taxon>Microbacterium</taxon>
    </lineage>
</organism>
<keyword evidence="3 7" id="KW-0812">Transmembrane</keyword>
<dbReference type="Gene3D" id="1.20.1250.20">
    <property type="entry name" value="MFS general substrate transporter like domains"/>
    <property type="match status" value="1"/>
</dbReference>
<feature type="domain" description="Major facilitator superfamily (MFS) profile" evidence="8">
    <location>
        <begin position="23"/>
        <end position="479"/>
    </location>
</feature>
<reference evidence="9 10" key="1">
    <citation type="submission" date="2015-02" db="EMBL/GenBank/DDBJ databases">
        <title>Draft genome sequences of ten Microbacterium spp. with emphasis on heavy metal contaminated environments.</title>
        <authorList>
            <person name="Corretto E."/>
        </authorList>
    </citation>
    <scope>NUCLEOTIDE SEQUENCE [LARGE SCALE GENOMIC DNA]</scope>
    <source>
        <strain evidence="9 10">DSM 12510</strain>
    </source>
</reference>